<feature type="domain" description="Putative collagen-binding" evidence="3">
    <location>
        <begin position="369"/>
        <end position="464"/>
    </location>
</feature>
<feature type="region of interest" description="Disordered" evidence="1">
    <location>
        <begin position="427"/>
        <end position="466"/>
    </location>
</feature>
<accession>A0A1I5FIG3</accession>
<dbReference type="EMBL" id="FOUY01000038">
    <property type="protein sequence ID" value="SFO23514.1"/>
    <property type="molecule type" value="Genomic_DNA"/>
</dbReference>
<evidence type="ECO:0000256" key="1">
    <source>
        <dbReference type="SAM" id="MobiDB-lite"/>
    </source>
</evidence>
<feature type="compositionally biased region" description="Pro residues" evidence="1">
    <location>
        <begin position="35"/>
        <end position="59"/>
    </location>
</feature>
<organism evidence="5 6">
    <name type="scientific">Pseudonocardia ammonioxydans</name>
    <dbReference type="NCBI Taxonomy" id="260086"/>
    <lineage>
        <taxon>Bacteria</taxon>
        <taxon>Bacillati</taxon>
        <taxon>Actinomycetota</taxon>
        <taxon>Actinomycetes</taxon>
        <taxon>Pseudonocardiales</taxon>
        <taxon>Pseudonocardiaceae</taxon>
        <taxon>Pseudonocardia</taxon>
    </lineage>
</organism>
<evidence type="ECO:0000313" key="6">
    <source>
        <dbReference type="Proteomes" id="UP000199614"/>
    </source>
</evidence>
<dbReference type="Pfam" id="PF12904">
    <property type="entry name" value="Collagen_bind_2"/>
    <property type="match status" value="1"/>
</dbReference>
<feature type="chain" id="PRO_5038814745" evidence="2">
    <location>
        <begin position="27"/>
        <end position="466"/>
    </location>
</feature>
<dbReference type="Gene3D" id="3.20.20.80">
    <property type="entry name" value="Glycosidases"/>
    <property type="match status" value="1"/>
</dbReference>
<dbReference type="AlphaFoldDB" id="A0A1I5FIG3"/>
<proteinExistence type="predicted"/>
<evidence type="ECO:0000259" key="4">
    <source>
        <dbReference type="Pfam" id="PF13204"/>
    </source>
</evidence>
<reference evidence="5 6" key="1">
    <citation type="submission" date="2016-10" db="EMBL/GenBank/DDBJ databases">
        <authorList>
            <person name="de Groot N.N."/>
        </authorList>
    </citation>
    <scope>NUCLEOTIDE SEQUENCE [LARGE SCALE GENOMIC DNA]</scope>
    <source>
        <strain evidence="5 6">CGMCC 4.1877</strain>
    </source>
</reference>
<dbReference type="PANTHER" id="PTHR37836:SF3">
    <property type="entry name" value="ENDOGLUCANASE"/>
    <property type="match status" value="1"/>
</dbReference>
<sequence>MSGTTPGRTRRMLRALGVATSLGVLAAACVTGAGSPPPPAGPDEKTPAPPPAAAGPPPLEIDGRYFTAGGKPFFWLGDTAWALLGKLDREETVRYLDARRAQGYNVIQTVAIFPQAGADRPISGDVGSVDRHGEFWDHLEFVIDAAAQRGMYLAIHPVWGDKQTGTVVRESNAGEYGRFLGERFGDRPNVTWTLGGDHPADGEETLWGNLAKGLDAGGATQLTTYHPQGDQSSAQWFAGAEWLDFHMIQGGHCLRYGVRRELVESTYGARPVKPFIDGEPIYEDHPYCWKPEKGFSTAQDVRRDAYWAVLGGAAGHTYGAHAVWQFNDGGSGELGARGSWTDALDLPAGKQMVHLRDLMTSLPFRLGEPDQSVITSETGSGADRIVANRASDGSYLLVYTPSGGGFELDPAATEGMTRVQWFDPRTGEYRNAKASGGDGQASGGDAQAAGGYEPPTDEDWVLVARR</sequence>
<dbReference type="InterPro" id="IPR025277">
    <property type="entry name" value="Apiosidase-like_cat_dom"/>
</dbReference>
<dbReference type="Proteomes" id="UP000199614">
    <property type="component" value="Unassembled WGS sequence"/>
</dbReference>
<feature type="domain" description="Apiosidase-like catalytic" evidence="4">
    <location>
        <begin position="62"/>
        <end position="364"/>
    </location>
</feature>
<dbReference type="STRING" id="260086.SAMN05216207_103840"/>
<evidence type="ECO:0000259" key="3">
    <source>
        <dbReference type="Pfam" id="PF12904"/>
    </source>
</evidence>
<dbReference type="Pfam" id="PF13204">
    <property type="entry name" value="Apiosidase"/>
    <property type="match status" value="1"/>
</dbReference>
<dbReference type="InterPro" id="IPR017853">
    <property type="entry name" value="GH"/>
</dbReference>
<name>A0A1I5FIG3_PSUAM</name>
<dbReference type="PANTHER" id="PTHR37836">
    <property type="entry name" value="LMO1036 PROTEIN"/>
    <property type="match status" value="1"/>
</dbReference>
<feature type="signal peptide" evidence="2">
    <location>
        <begin position="1"/>
        <end position="26"/>
    </location>
</feature>
<evidence type="ECO:0000313" key="5">
    <source>
        <dbReference type="EMBL" id="SFO23514.1"/>
    </source>
</evidence>
<feature type="region of interest" description="Disordered" evidence="1">
    <location>
        <begin position="33"/>
        <end position="61"/>
    </location>
</feature>
<dbReference type="RefSeq" id="WP_093351993.1">
    <property type="nucleotide sequence ID" value="NZ_FOUY01000038.1"/>
</dbReference>
<protein>
    <submittedName>
        <fullName evidence="5">Putative collagen-binding domain of a collagenase</fullName>
    </submittedName>
</protein>
<dbReference type="SUPFAM" id="SSF51445">
    <property type="entry name" value="(Trans)glycosidases"/>
    <property type="match status" value="1"/>
</dbReference>
<evidence type="ECO:0000256" key="2">
    <source>
        <dbReference type="SAM" id="SignalP"/>
    </source>
</evidence>
<gene>
    <name evidence="5" type="ORF">SAMN05216207_103840</name>
</gene>
<keyword evidence="2" id="KW-0732">Signal</keyword>
<keyword evidence="6" id="KW-1185">Reference proteome</keyword>
<dbReference type="InterPro" id="IPR024749">
    <property type="entry name" value="Collagen-bd_put"/>
</dbReference>
<dbReference type="OrthoDB" id="8108447at2"/>